<keyword evidence="1" id="KW-0863">Zinc-finger</keyword>
<dbReference type="PROSITE" id="PS50157">
    <property type="entry name" value="ZINC_FINGER_C2H2_2"/>
    <property type="match status" value="2"/>
</dbReference>
<keyword evidence="1" id="KW-0862">Zinc</keyword>
<evidence type="ECO:0000259" key="2">
    <source>
        <dbReference type="PROSITE" id="PS50157"/>
    </source>
</evidence>
<dbReference type="PANTHER" id="PTHR46179:SF28">
    <property type="entry name" value="SI:DKEY-208K4.2 PROTEIN"/>
    <property type="match status" value="1"/>
</dbReference>
<dbReference type="PANTHER" id="PTHR46179">
    <property type="entry name" value="ZINC FINGER PROTEIN"/>
    <property type="match status" value="1"/>
</dbReference>
<evidence type="ECO:0000256" key="1">
    <source>
        <dbReference type="PROSITE-ProRule" id="PRU00042"/>
    </source>
</evidence>
<evidence type="ECO:0000313" key="4">
    <source>
        <dbReference type="Proteomes" id="UP000726737"/>
    </source>
</evidence>
<proteinExistence type="predicted"/>
<dbReference type="Pfam" id="PF00096">
    <property type="entry name" value="zf-C2H2"/>
    <property type="match status" value="1"/>
</dbReference>
<protein>
    <recommendedName>
        <fullName evidence="2">C2H2-type domain-containing protein</fullName>
    </recommendedName>
</protein>
<reference evidence="3" key="1">
    <citation type="journal article" date="2020" name="Fungal Divers.">
        <title>Resolving the Mortierellaceae phylogeny through synthesis of multi-gene phylogenetics and phylogenomics.</title>
        <authorList>
            <person name="Vandepol N."/>
            <person name="Liber J."/>
            <person name="Desiro A."/>
            <person name="Na H."/>
            <person name="Kennedy M."/>
            <person name="Barry K."/>
            <person name="Grigoriev I.V."/>
            <person name="Miller A.N."/>
            <person name="O'Donnell K."/>
            <person name="Stajich J.E."/>
            <person name="Bonito G."/>
        </authorList>
    </citation>
    <scope>NUCLEOTIDE SEQUENCE</scope>
    <source>
        <strain evidence="3">KOD948</strain>
    </source>
</reference>
<dbReference type="EMBL" id="JAAAJA010001140">
    <property type="protein sequence ID" value="KAG0247999.1"/>
    <property type="molecule type" value="Genomic_DNA"/>
</dbReference>
<sequence>MSAWSTKGENHTPVLMRVVIGASKPQASFGSTNSFTVERTLATHIKKAHRKPSVPEIFKCEHDGCEKTFDYKHVLDRHVHRVHDEPKPRKKRQDTIEASILDKLVGFTEEDGALKLPFACGIPGCGRRFNTEPLLKRHLTTIQHQSGDVTGSDVLRSMEEAANKNIRDMIELHLDSNAAEESKE</sequence>
<dbReference type="SMART" id="SM00355">
    <property type="entry name" value="ZnF_C2H2"/>
    <property type="match status" value="2"/>
</dbReference>
<dbReference type="Gene3D" id="3.30.160.60">
    <property type="entry name" value="Classic Zinc Finger"/>
    <property type="match status" value="2"/>
</dbReference>
<organism evidence="3 4">
    <name type="scientific">Mortierella polycephala</name>
    <dbReference type="NCBI Taxonomy" id="41804"/>
    <lineage>
        <taxon>Eukaryota</taxon>
        <taxon>Fungi</taxon>
        <taxon>Fungi incertae sedis</taxon>
        <taxon>Mucoromycota</taxon>
        <taxon>Mortierellomycotina</taxon>
        <taxon>Mortierellomycetes</taxon>
        <taxon>Mortierellales</taxon>
        <taxon>Mortierellaceae</taxon>
        <taxon>Mortierella</taxon>
    </lineage>
</organism>
<keyword evidence="1" id="KW-0479">Metal-binding</keyword>
<dbReference type="InterPro" id="IPR051061">
    <property type="entry name" value="Zinc_finger_trans_reg"/>
</dbReference>
<keyword evidence="4" id="KW-1185">Reference proteome</keyword>
<gene>
    <name evidence="3" type="ORF">BG011_000653</name>
</gene>
<dbReference type="GO" id="GO:0005634">
    <property type="term" value="C:nucleus"/>
    <property type="evidence" value="ECO:0007669"/>
    <property type="project" value="TreeGrafter"/>
</dbReference>
<dbReference type="SUPFAM" id="SSF57667">
    <property type="entry name" value="beta-beta-alpha zinc fingers"/>
    <property type="match status" value="1"/>
</dbReference>
<dbReference type="AlphaFoldDB" id="A0A9P6TVQ3"/>
<dbReference type="GO" id="GO:0008270">
    <property type="term" value="F:zinc ion binding"/>
    <property type="evidence" value="ECO:0007669"/>
    <property type="project" value="UniProtKB-KW"/>
</dbReference>
<dbReference type="OrthoDB" id="427030at2759"/>
<dbReference type="PROSITE" id="PS00028">
    <property type="entry name" value="ZINC_FINGER_C2H2_1"/>
    <property type="match status" value="2"/>
</dbReference>
<feature type="domain" description="C2H2-type" evidence="2">
    <location>
        <begin position="118"/>
        <end position="149"/>
    </location>
</feature>
<comment type="caution">
    <text evidence="3">The sequence shown here is derived from an EMBL/GenBank/DDBJ whole genome shotgun (WGS) entry which is preliminary data.</text>
</comment>
<accession>A0A9P6TVQ3</accession>
<dbReference type="InterPro" id="IPR036236">
    <property type="entry name" value="Znf_C2H2_sf"/>
</dbReference>
<dbReference type="InterPro" id="IPR013087">
    <property type="entry name" value="Znf_C2H2_type"/>
</dbReference>
<evidence type="ECO:0000313" key="3">
    <source>
        <dbReference type="EMBL" id="KAG0247999.1"/>
    </source>
</evidence>
<feature type="domain" description="C2H2-type" evidence="2">
    <location>
        <begin position="58"/>
        <end position="88"/>
    </location>
</feature>
<dbReference type="Proteomes" id="UP000726737">
    <property type="component" value="Unassembled WGS sequence"/>
</dbReference>
<name>A0A9P6TVQ3_9FUNG</name>